<reference evidence="6 7" key="1">
    <citation type="submission" date="2019-01" db="EMBL/GenBank/DDBJ databases">
        <authorList>
            <person name="Chen W.-M."/>
        </authorList>
    </citation>
    <scope>NUCLEOTIDE SEQUENCE [LARGE SCALE GENOMIC DNA]</scope>
    <source>
        <strain evidence="6 7">KYPC3</strain>
    </source>
</reference>
<dbReference type="EC" id="2.7.7.65" evidence="2"/>
<sequence length="1022" mass="116121">MAPMSKLSRLSWWFSGVVLLCLLLCSTALKVQAKDQAKIRFSSLADEFPNAPVTSFTIAQDQQGFIWLANQLDGLQRFDGYQLEAFQLLKAAASEELSISTVLVDDKDRLWVGTWGYGLVMLAPDRRTQQHWQLAGSLSQPANGQLGNLDQIQATFQDQQQRLWVGTTAGVYLIDPQLQRRQLPPALHHLFEKLRIWQISQSADGELWFATSAGMVQISADLTRQRLWSMQDVDYPGKTSRYLEVRTLLPVAGGVWLASSDGLFLLDHASQTIKPLPHHQAQVARSNTLALSPTGQLLIGTSDGLYQLQAPFSYRQQLHKLLHAVDVRDVLPDPNGLIWLATRNRGVFMLSVRQDRFNLLTDEQQRSHFEQGLHRIASQYYHRGTLWLGLEQHVLSFDMEQKQWKKHPFPEDSQVRLVTGLTVDPSGDTWAATNAGLFRLEGKKGFIKETRPFALLNNDVDISLMSLSHSQDGTLNLGLWQHGLIRWQPQTPDQPGQQFDIARHQSDGVQQSAVSPDGLIWLTSASSGLYRFDPEDQSIRQFNTTASSIPVLPTNNLPCVTAPTNDEIWLCSDRGLLKLNPQTSELTQWTTADGLPDQRIIAIEARSADSLWLTTRRGLAQLQYASQNQPQQIRSFVEQDGIPSLLLEPRALTADANGSFYLGTAKGVLSFSPKDLIAPQVTAKLALSSLQLDNHRFWQVQTSEQQPLRIPARHKMLNFSFSLLDFEHSQYHQYRYRLRGLSDEWRHQSHQNSATFSHLPPGNYELEVEVVSASNPPPPLRIYLQVNRHWWMYKLVWLLGGLSLLVLFALILRLRVQRLERIAGKLNKLVSERTSELAQANQQLALQARTDFLTKLPNRLAFDEYYQLIQRQRSRNFEPLTLVMIDIDYFKKINDNYGHEAGDIVLATIAATLQQRLRQQDILARFGGEEFVLLLPDTSDTGAMIICEMLRLALLQQKIEYQQHQISVTATFGVVELDLQQQELRFWQNAADEALYYGKAQGRNQVVLYADLHKPDHSPEHR</sequence>
<dbReference type="InterPro" id="IPR015943">
    <property type="entry name" value="WD40/YVTN_repeat-like_dom_sf"/>
</dbReference>
<dbReference type="SUPFAM" id="SSF55073">
    <property type="entry name" value="Nucleotide cyclase"/>
    <property type="match status" value="1"/>
</dbReference>
<dbReference type="InterPro" id="IPR013783">
    <property type="entry name" value="Ig-like_fold"/>
</dbReference>
<comment type="caution">
    <text evidence="6">The sequence shown here is derived from an EMBL/GenBank/DDBJ whole genome shotgun (WGS) entry which is preliminary data.</text>
</comment>
<dbReference type="Gene3D" id="3.30.70.270">
    <property type="match status" value="1"/>
</dbReference>
<dbReference type="PROSITE" id="PS50887">
    <property type="entry name" value="GGDEF"/>
    <property type="match status" value="1"/>
</dbReference>
<comment type="cofactor">
    <cofactor evidence="1">
        <name>Mg(2+)</name>
        <dbReference type="ChEBI" id="CHEBI:18420"/>
    </cofactor>
</comment>
<evidence type="ECO:0000256" key="1">
    <source>
        <dbReference type="ARBA" id="ARBA00001946"/>
    </source>
</evidence>
<name>A0A437QG72_9GAMM</name>
<dbReference type="SUPFAM" id="SSF63829">
    <property type="entry name" value="Calcium-dependent phosphotriesterase"/>
    <property type="match status" value="1"/>
</dbReference>
<dbReference type="SMART" id="SM00267">
    <property type="entry name" value="GGDEF"/>
    <property type="match status" value="1"/>
</dbReference>
<dbReference type="OrthoDB" id="176203at2"/>
<keyword evidence="4" id="KW-0812">Transmembrane</keyword>
<dbReference type="GO" id="GO:0052621">
    <property type="term" value="F:diguanylate cyclase activity"/>
    <property type="evidence" value="ECO:0007669"/>
    <property type="project" value="UniProtKB-EC"/>
</dbReference>
<dbReference type="EMBL" id="SACS01000022">
    <property type="protein sequence ID" value="RVU33424.1"/>
    <property type="molecule type" value="Genomic_DNA"/>
</dbReference>
<evidence type="ECO:0000313" key="7">
    <source>
        <dbReference type="Proteomes" id="UP000283077"/>
    </source>
</evidence>
<dbReference type="PANTHER" id="PTHR45138:SF9">
    <property type="entry name" value="DIGUANYLATE CYCLASE DGCM-RELATED"/>
    <property type="match status" value="1"/>
</dbReference>
<dbReference type="Gene3D" id="2.60.40.10">
    <property type="entry name" value="Immunoglobulins"/>
    <property type="match status" value="1"/>
</dbReference>
<feature type="domain" description="GGDEF" evidence="5">
    <location>
        <begin position="878"/>
        <end position="1011"/>
    </location>
</feature>
<dbReference type="InterPro" id="IPR050469">
    <property type="entry name" value="Diguanylate_Cyclase"/>
</dbReference>
<dbReference type="InterPro" id="IPR011123">
    <property type="entry name" value="Y_Y_Y"/>
</dbReference>
<dbReference type="PANTHER" id="PTHR45138">
    <property type="entry name" value="REGULATORY COMPONENTS OF SENSORY TRANSDUCTION SYSTEM"/>
    <property type="match status" value="1"/>
</dbReference>
<dbReference type="InterPro" id="IPR011047">
    <property type="entry name" value="Quinoprotein_ADH-like_sf"/>
</dbReference>
<dbReference type="InterPro" id="IPR043128">
    <property type="entry name" value="Rev_trsase/Diguanyl_cyclase"/>
</dbReference>
<protein>
    <recommendedName>
        <fullName evidence="2">diguanylate cyclase</fullName>
        <ecNumber evidence="2">2.7.7.65</ecNumber>
    </recommendedName>
</protein>
<dbReference type="Pfam" id="PF00990">
    <property type="entry name" value="GGDEF"/>
    <property type="match status" value="1"/>
</dbReference>
<dbReference type="InterPro" id="IPR029787">
    <property type="entry name" value="Nucleotide_cyclase"/>
</dbReference>
<organism evidence="6 7">
    <name type="scientific">Rheinheimera riviphila</name>
    <dbReference type="NCBI Taxonomy" id="1834037"/>
    <lineage>
        <taxon>Bacteria</taxon>
        <taxon>Pseudomonadati</taxon>
        <taxon>Pseudomonadota</taxon>
        <taxon>Gammaproteobacteria</taxon>
        <taxon>Chromatiales</taxon>
        <taxon>Chromatiaceae</taxon>
        <taxon>Rheinheimera</taxon>
    </lineage>
</organism>
<dbReference type="Proteomes" id="UP000283077">
    <property type="component" value="Unassembled WGS sequence"/>
</dbReference>
<keyword evidence="4" id="KW-0472">Membrane</keyword>
<evidence type="ECO:0000256" key="3">
    <source>
        <dbReference type="ARBA" id="ARBA00034247"/>
    </source>
</evidence>
<proteinExistence type="predicted"/>
<dbReference type="SUPFAM" id="SSF50998">
    <property type="entry name" value="Quinoprotein alcohol dehydrogenase-like"/>
    <property type="match status" value="1"/>
</dbReference>
<evidence type="ECO:0000256" key="2">
    <source>
        <dbReference type="ARBA" id="ARBA00012528"/>
    </source>
</evidence>
<dbReference type="AlphaFoldDB" id="A0A437QG72"/>
<dbReference type="FunFam" id="3.30.70.270:FF:000001">
    <property type="entry name" value="Diguanylate cyclase domain protein"/>
    <property type="match status" value="1"/>
</dbReference>
<keyword evidence="7" id="KW-1185">Reference proteome</keyword>
<comment type="catalytic activity">
    <reaction evidence="3">
        <text>2 GTP = 3',3'-c-di-GMP + 2 diphosphate</text>
        <dbReference type="Rhea" id="RHEA:24898"/>
        <dbReference type="ChEBI" id="CHEBI:33019"/>
        <dbReference type="ChEBI" id="CHEBI:37565"/>
        <dbReference type="ChEBI" id="CHEBI:58805"/>
        <dbReference type="EC" id="2.7.7.65"/>
    </reaction>
</comment>
<evidence type="ECO:0000256" key="4">
    <source>
        <dbReference type="SAM" id="Phobius"/>
    </source>
</evidence>
<dbReference type="Pfam" id="PF07495">
    <property type="entry name" value="Y_Y_Y"/>
    <property type="match status" value="1"/>
</dbReference>
<evidence type="ECO:0000313" key="6">
    <source>
        <dbReference type="EMBL" id="RVU33424.1"/>
    </source>
</evidence>
<evidence type="ECO:0000259" key="5">
    <source>
        <dbReference type="PROSITE" id="PS50887"/>
    </source>
</evidence>
<dbReference type="NCBIfam" id="TIGR00254">
    <property type="entry name" value="GGDEF"/>
    <property type="match status" value="1"/>
</dbReference>
<dbReference type="InterPro" id="IPR000160">
    <property type="entry name" value="GGDEF_dom"/>
</dbReference>
<accession>A0A437QG72</accession>
<dbReference type="CDD" id="cd01949">
    <property type="entry name" value="GGDEF"/>
    <property type="match status" value="1"/>
</dbReference>
<dbReference type="Gene3D" id="2.130.10.10">
    <property type="entry name" value="YVTN repeat-like/Quinoprotein amine dehydrogenase"/>
    <property type="match status" value="3"/>
</dbReference>
<gene>
    <name evidence="6" type="ORF">EOE67_17025</name>
</gene>
<keyword evidence="4" id="KW-1133">Transmembrane helix</keyword>
<feature type="transmembrane region" description="Helical" evidence="4">
    <location>
        <begin position="790"/>
        <end position="812"/>
    </location>
</feature>